<dbReference type="RefSeq" id="WP_114611161.1">
    <property type="nucleotide sequence ID" value="NZ_QFWX01000001.1"/>
</dbReference>
<comment type="caution">
    <text evidence="1">The sequence shown here is derived from an EMBL/GenBank/DDBJ whole genome shotgun (WGS) entry which is preliminary data.</text>
</comment>
<dbReference type="EMBL" id="QFWX01000001">
    <property type="protein sequence ID" value="PXX93230.1"/>
    <property type="molecule type" value="Genomic_DNA"/>
</dbReference>
<reference evidence="1 2" key="2">
    <citation type="submission" date="2018-06" db="EMBL/GenBank/DDBJ databases">
        <title>Marinobactersediminissp. nov, a moderately halophilic bacterium isolated from marine solar saltern.</title>
        <authorList>
            <person name="Zhang Y."/>
        </authorList>
    </citation>
    <scope>NUCLEOTIDE SEQUENCE [LARGE SCALE GENOMIC DNA]</scope>
    <source>
        <strain evidence="1 2">F01</strain>
    </source>
</reference>
<reference evidence="2" key="1">
    <citation type="submission" date="2018-05" db="EMBL/GenBank/DDBJ databases">
        <authorList>
            <person name="Lu D."/>
        </authorList>
    </citation>
    <scope>NUCLEOTIDE SEQUENCE [LARGE SCALE GENOMIC DNA]</scope>
    <source>
        <strain evidence="2">F01</strain>
    </source>
</reference>
<dbReference type="Proteomes" id="UP000253987">
    <property type="component" value="Unassembled WGS sequence"/>
</dbReference>
<keyword evidence="2" id="KW-1185">Reference proteome</keyword>
<dbReference type="AlphaFoldDB" id="A0A2V4A2M6"/>
<accession>A0A2V4A2M6</accession>
<gene>
    <name evidence="1" type="ORF">DIT71_00010</name>
</gene>
<sequence length="113" mass="13144">MSDNKKVVSANKYLRKKRLIEHARAWEEALPPASQRYRNLIFQYPEDLATQGRELLFRMLDSAAERNNQKLVISDCHYGRAGLYVSIDEIGGDVENSVDIDEIVEEWRCRDSQ</sequence>
<evidence type="ECO:0000313" key="2">
    <source>
        <dbReference type="Proteomes" id="UP000253987"/>
    </source>
</evidence>
<organism evidence="1 2">
    <name type="scientific">Marinobacter vulgaris</name>
    <dbReference type="NCBI Taxonomy" id="1928331"/>
    <lineage>
        <taxon>Bacteria</taxon>
        <taxon>Pseudomonadati</taxon>
        <taxon>Pseudomonadota</taxon>
        <taxon>Gammaproteobacteria</taxon>
        <taxon>Pseudomonadales</taxon>
        <taxon>Marinobacteraceae</taxon>
        <taxon>Marinobacter</taxon>
    </lineage>
</organism>
<protein>
    <submittedName>
        <fullName evidence="1">Uncharacterized protein</fullName>
    </submittedName>
</protein>
<proteinExistence type="predicted"/>
<dbReference type="OrthoDB" id="6370993at2"/>
<evidence type="ECO:0000313" key="1">
    <source>
        <dbReference type="EMBL" id="PXX93230.1"/>
    </source>
</evidence>
<name>A0A2V4A2M6_9GAMM</name>